<dbReference type="Proteomes" id="UP000243904">
    <property type="component" value="Chromosome I"/>
</dbReference>
<dbReference type="RefSeq" id="WP_100383594.1">
    <property type="nucleotide sequence ID" value="NZ_LT629750.1"/>
</dbReference>
<evidence type="ECO:0000313" key="1">
    <source>
        <dbReference type="EMBL" id="SDS87727.1"/>
    </source>
</evidence>
<accession>A0A1H1VS47</accession>
<proteinExistence type="predicted"/>
<reference evidence="2" key="1">
    <citation type="submission" date="2016-10" db="EMBL/GenBank/DDBJ databases">
        <authorList>
            <person name="Varghese N."/>
            <person name="Submissions S."/>
        </authorList>
    </citation>
    <scope>NUCLEOTIDE SEQUENCE [LARGE SCALE GENOMIC DNA]</scope>
    <source>
        <strain evidence="2">GAS369</strain>
    </source>
</reference>
<protein>
    <submittedName>
        <fullName evidence="1">Uncharacterized protein</fullName>
    </submittedName>
</protein>
<gene>
    <name evidence="1" type="ORF">SAMN05444158_3533</name>
</gene>
<sequence>MATVSTTNIFSILQSAYSAPTQASIPPGSKFANVDPTQWQGTWTSTDSNGKPITIAISNVSGYRANVRFQSADGGLQTGRIYINTNNVFRIGNSQMQLTSAGKMTVSTVITDPTTGNQSMETDHATLQSS</sequence>
<evidence type="ECO:0000313" key="2">
    <source>
        <dbReference type="Proteomes" id="UP000243904"/>
    </source>
</evidence>
<name>A0A1H1VS47_9BRAD</name>
<keyword evidence="2" id="KW-1185">Reference proteome</keyword>
<dbReference type="EMBL" id="LT629750">
    <property type="protein sequence ID" value="SDS87727.1"/>
    <property type="molecule type" value="Genomic_DNA"/>
</dbReference>
<organism evidence="1 2">
    <name type="scientific">Bradyrhizobium canariense</name>
    <dbReference type="NCBI Taxonomy" id="255045"/>
    <lineage>
        <taxon>Bacteria</taxon>
        <taxon>Pseudomonadati</taxon>
        <taxon>Pseudomonadota</taxon>
        <taxon>Alphaproteobacteria</taxon>
        <taxon>Hyphomicrobiales</taxon>
        <taxon>Nitrobacteraceae</taxon>
        <taxon>Bradyrhizobium</taxon>
    </lineage>
</organism>
<dbReference type="AlphaFoldDB" id="A0A1H1VS47"/>